<dbReference type="Pfam" id="PF02458">
    <property type="entry name" value="Transferase"/>
    <property type="match status" value="2"/>
</dbReference>
<protein>
    <submittedName>
        <fullName evidence="3">Benzyl alcohol O-benzoyltransferase-like</fullName>
    </submittedName>
</protein>
<accession>A0A834TWH5</accession>
<dbReference type="PANTHER" id="PTHR31147:SF66">
    <property type="entry name" value="OS05G0315700 PROTEIN"/>
    <property type="match status" value="1"/>
</dbReference>
<keyword evidence="4" id="KW-1185">Reference proteome</keyword>
<proteinExistence type="inferred from homology"/>
<evidence type="ECO:0000256" key="2">
    <source>
        <dbReference type="ARBA" id="ARBA00022679"/>
    </source>
</evidence>
<organism evidence="3 4">
    <name type="scientific">Senna tora</name>
    <dbReference type="NCBI Taxonomy" id="362788"/>
    <lineage>
        <taxon>Eukaryota</taxon>
        <taxon>Viridiplantae</taxon>
        <taxon>Streptophyta</taxon>
        <taxon>Embryophyta</taxon>
        <taxon>Tracheophyta</taxon>
        <taxon>Spermatophyta</taxon>
        <taxon>Magnoliopsida</taxon>
        <taxon>eudicotyledons</taxon>
        <taxon>Gunneridae</taxon>
        <taxon>Pentapetalae</taxon>
        <taxon>rosids</taxon>
        <taxon>fabids</taxon>
        <taxon>Fabales</taxon>
        <taxon>Fabaceae</taxon>
        <taxon>Caesalpinioideae</taxon>
        <taxon>Cassia clade</taxon>
        <taxon>Senna</taxon>
    </lineage>
</organism>
<dbReference type="InterPro" id="IPR023213">
    <property type="entry name" value="CAT-like_dom_sf"/>
</dbReference>
<dbReference type="GO" id="GO:0016740">
    <property type="term" value="F:transferase activity"/>
    <property type="evidence" value="ECO:0007669"/>
    <property type="project" value="UniProtKB-KW"/>
</dbReference>
<gene>
    <name evidence="3" type="ORF">G2W53_018950</name>
</gene>
<keyword evidence="2 3" id="KW-0808">Transferase</keyword>
<evidence type="ECO:0000256" key="1">
    <source>
        <dbReference type="ARBA" id="ARBA00009861"/>
    </source>
</evidence>
<comment type="similarity">
    <text evidence="1">Belongs to the plant acyltransferase family.</text>
</comment>
<dbReference type="PANTHER" id="PTHR31147">
    <property type="entry name" value="ACYL TRANSFERASE 4"/>
    <property type="match status" value="1"/>
</dbReference>
<evidence type="ECO:0000313" key="3">
    <source>
        <dbReference type="EMBL" id="KAF7827786.1"/>
    </source>
</evidence>
<evidence type="ECO:0000313" key="4">
    <source>
        <dbReference type="Proteomes" id="UP000634136"/>
    </source>
</evidence>
<dbReference type="OrthoDB" id="1483986at2759"/>
<sequence>MAKAGIEVSPGISIYFSHENAKGEEGVIVTMCLPSKAMQRLQRGWEGKQATKYIHKRTPHSLKPTITFLNFYSSDLVFTVRRRQPELVTPSKPTPREFKPLSDIDDQDGFRYHVPLVLFYPFRPNTMVGKNKRKDPAHVIKMALAKTLGFYYPFAGRLREGPERKLVVDCGAQGVLFVEADADVTLDQFGHLQPLFPCFQELLYKVPDSEGIIDCPLLHIQVTRLKCGGFIFALRMNHTMCDGSEEKETQHTIQRSFFFGPTEIAAIRELLPYHLRDQCTKFELLTASLWRCRTTALQLQPNDDVRLMCAINARGKTKGGLEIPEGYYGNAIVFPAVVTTAGKLTGGNSIGHALELVKKVKGEISEEYVQSVADLMAIRGRPGFTTARSWTVSNVTRVGFRDVDFGWGKAVFGGVAKAVGGAFPGMSYYFSHENAKGEEGVVVTICLPSKAMERFIQEMDDMLNEKA</sequence>
<dbReference type="EMBL" id="JAAIUW010000006">
    <property type="protein sequence ID" value="KAF7827786.1"/>
    <property type="molecule type" value="Genomic_DNA"/>
</dbReference>
<dbReference type="Proteomes" id="UP000634136">
    <property type="component" value="Unassembled WGS sequence"/>
</dbReference>
<dbReference type="InterPro" id="IPR050898">
    <property type="entry name" value="Plant_acyltransferase"/>
</dbReference>
<comment type="caution">
    <text evidence="3">The sequence shown here is derived from an EMBL/GenBank/DDBJ whole genome shotgun (WGS) entry which is preliminary data.</text>
</comment>
<reference evidence="3" key="1">
    <citation type="submission" date="2020-09" db="EMBL/GenBank/DDBJ databases">
        <title>Genome-Enabled Discovery of Anthraquinone Biosynthesis in Senna tora.</title>
        <authorList>
            <person name="Kang S.-H."/>
            <person name="Pandey R.P."/>
            <person name="Lee C.-M."/>
            <person name="Sim J.-S."/>
            <person name="Jeong J.-T."/>
            <person name="Choi B.-S."/>
            <person name="Jung M."/>
            <person name="Ginzburg D."/>
            <person name="Zhao K."/>
            <person name="Won S.Y."/>
            <person name="Oh T.-J."/>
            <person name="Yu Y."/>
            <person name="Kim N.-H."/>
            <person name="Lee O.R."/>
            <person name="Lee T.-H."/>
            <person name="Bashyal P."/>
            <person name="Kim T.-S."/>
            <person name="Lee W.-H."/>
            <person name="Kawkins C."/>
            <person name="Kim C.-K."/>
            <person name="Kim J.S."/>
            <person name="Ahn B.O."/>
            <person name="Rhee S.Y."/>
            <person name="Sohng J.K."/>
        </authorList>
    </citation>
    <scope>NUCLEOTIDE SEQUENCE</scope>
    <source>
        <tissue evidence="3">Leaf</tissue>
    </source>
</reference>
<dbReference type="Gene3D" id="3.30.559.10">
    <property type="entry name" value="Chloramphenicol acetyltransferase-like domain"/>
    <property type="match status" value="2"/>
</dbReference>
<dbReference type="AlphaFoldDB" id="A0A834TWH5"/>
<name>A0A834TWH5_9FABA</name>